<dbReference type="OMA" id="CGHINVV"/>
<organism evidence="3 4">
    <name type="scientific">Kalanchoe fedtschenkoi</name>
    <name type="common">Lavender scallops</name>
    <name type="synonym">South American air plant</name>
    <dbReference type="NCBI Taxonomy" id="63787"/>
    <lineage>
        <taxon>Eukaryota</taxon>
        <taxon>Viridiplantae</taxon>
        <taxon>Streptophyta</taxon>
        <taxon>Embryophyta</taxon>
        <taxon>Tracheophyta</taxon>
        <taxon>Spermatophyta</taxon>
        <taxon>Magnoliopsida</taxon>
        <taxon>eudicotyledons</taxon>
        <taxon>Gunneridae</taxon>
        <taxon>Pentapetalae</taxon>
        <taxon>Saxifragales</taxon>
        <taxon>Crassulaceae</taxon>
        <taxon>Kalanchoe</taxon>
    </lineage>
</organism>
<dbReference type="Proteomes" id="UP000594263">
    <property type="component" value="Unplaced"/>
</dbReference>
<sequence>MEASDDKQVVLITGCSEGGIGHALAKEFAANKCLVVATSRKLSAMSDLEHDTRFELKELDVRSDESVNRVVKSVVDRFGKVDVLINNAGVLCVGPLAEVPISAIQHTYDTNVFGKIPWLVF</sequence>
<dbReference type="GO" id="GO:0016491">
    <property type="term" value="F:oxidoreductase activity"/>
    <property type="evidence" value="ECO:0007669"/>
    <property type="project" value="UniProtKB-KW"/>
</dbReference>
<dbReference type="Gramene" id="Kaladp0079s0150.1.v1.1">
    <property type="protein sequence ID" value="Kaladp0079s0150.1.v1.1.CDS.1"/>
    <property type="gene ID" value="Kaladp0079s0150.v1.1"/>
</dbReference>
<dbReference type="PANTHER" id="PTHR44169">
    <property type="entry name" value="NADPH-DEPENDENT 1-ACYLDIHYDROXYACETONE PHOSPHATE REDUCTASE"/>
    <property type="match status" value="1"/>
</dbReference>
<accession>A0A7N0UP45</accession>
<dbReference type="PANTHER" id="PTHR44169:SF6">
    <property type="entry name" value="NADPH-DEPENDENT 1-ACYLDIHYDROXYACETONE PHOSPHATE REDUCTASE"/>
    <property type="match status" value="1"/>
</dbReference>
<keyword evidence="4" id="KW-1185">Reference proteome</keyword>
<evidence type="ECO:0000256" key="1">
    <source>
        <dbReference type="ARBA" id="ARBA00006484"/>
    </source>
</evidence>
<dbReference type="Gene3D" id="3.40.50.720">
    <property type="entry name" value="NAD(P)-binding Rossmann-like Domain"/>
    <property type="match status" value="1"/>
</dbReference>
<proteinExistence type="inferred from homology"/>
<dbReference type="SUPFAM" id="SSF51735">
    <property type="entry name" value="NAD(P)-binding Rossmann-fold domains"/>
    <property type="match status" value="1"/>
</dbReference>
<dbReference type="Pfam" id="PF00106">
    <property type="entry name" value="adh_short"/>
    <property type="match status" value="1"/>
</dbReference>
<evidence type="ECO:0000313" key="4">
    <source>
        <dbReference type="Proteomes" id="UP000594263"/>
    </source>
</evidence>
<dbReference type="GO" id="GO:0005783">
    <property type="term" value="C:endoplasmic reticulum"/>
    <property type="evidence" value="ECO:0007669"/>
    <property type="project" value="TreeGrafter"/>
</dbReference>
<evidence type="ECO:0000256" key="2">
    <source>
        <dbReference type="ARBA" id="ARBA00023002"/>
    </source>
</evidence>
<evidence type="ECO:0000313" key="3">
    <source>
        <dbReference type="EnsemblPlants" id="Kaladp0079s0150.1.v1.1.CDS.1"/>
    </source>
</evidence>
<dbReference type="InterPro" id="IPR036291">
    <property type="entry name" value="NAD(P)-bd_dom_sf"/>
</dbReference>
<dbReference type="AlphaFoldDB" id="A0A7N0UP45"/>
<protein>
    <submittedName>
        <fullName evidence="3">Uncharacterized protein</fullName>
    </submittedName>
</protein>
<dbReference type="EnsemblPlants" id="Kaladp0079s0150.1.v1.1">
    <property type="protein sequence ID" value="Kaladp0079s0150.1.v1.1.CDS.1"/>
    <property type="gene ID" value="Kaladp0079s0150.v1.1"/>
</dbReference>
<dbReference type="PRINTS" id="PR00081">
    <property type="entry name" value="GDHRDH"/>
</dbReference>
<dbReference type="InterPro" id="IPR002347">
    <property type="entry name" value="SDR_fam"/>
</dbReference>
<comment type="similarity">
    <text evidence="1">Belongs to the short-chain dehydrogenases/reductases (SDR) family.</text>
</comment>
<name>A0A7N0UP45_KALFE</name>
<reference evidence="3" key="1">
    <citation type="submission" date="2021-01" db="UniProtKB">
        <authorList>
            <consortium name="EnsemblPlants"/>
        </authorList>
    </citation>
    <scope>IDENTIFICATION</scope>
</reference>
<keyword evidence="2" id="KW-0560">Oxidoreductase</keyword>